<dbReference type="VEuPathDB" id="VectorBase:ASIS016808"/>
<evidence type="ECO:0000313" key="4">
    <source>
        <dbReference type="EnsemblMetazoa" id="ASIC019750-PA"/>
    </source>
</evidence>
<dbReference type="VEuPathDB" id="VectorBase:ASIC019750"/>
<dbReference type="SMART" id="SM00369">
    <property type="entry name" value="LRR_TYP"/>
    <property type="match status" value="5"/>
</dbReference>
<dbReference type="OMA" id="REICCVE"/>
<dbReference type="InterPro" id="IPR003591">
    <property type="entry name" value="Leu-rich_rpt_typical-subtyp"/>
</dbReference>
<dbReference type="AlphaFoldDB" id="A0A084WN73"/>
<accession>A0A084WN73</accession>
<dbReference type="EnsemblMetazoa" id="ASIC019750-RA">
    <property type="protein sequence ID" value="ASIC019750-PA"/>
    <property type="gene ID" value="ASIC019750"/>
</dbReference>
<dbReference type="PROSITE" id="PS51450">
    <property type="entry name" value="LRR"/>
    <property type="match status" value="1"/>
</dbReference>
<dbReference type="SUPFAM" id="SSF52058">
    <property type="entry name" value="L domain-like"/>
    <property type="match status" value="1"/>
</dbReference>
<dbReference type="InterPro" id="IPR001611">
    <property type="entry name" value="Leu-rich_rpt"/>
</dbReference>
<dbReference type="Proteomes" id="UP000030765">
    <property type="component" value="Unassembled WGS sequence"/>
</dbReference>
<dbReference type="OrthoDB" id="7741064at2759"/>
<evidence type="ECO:0000313" key="5">
    <source>
        <dbReference type="Proteomes" id="UP000030765"/>
    </source>
</evidence>
<evidence type="ECO:0000256" key="1">
    <source>
        <dbReference type="ARBA" id="ARBA00022614"/>
    </source>
</evidence>
<keyword evidence="1" id="KW-0433">Leucine-rich repeat</keyword>
<dbReference type="Gene3D" id="3.80.10.10">
    <property type="entry name" value="Ribonuclease Inhibitor"/>
    <property type="match status" value="2"/>
</dbReference>
<dbReference type="VEuPathDB" id="VectorBase:ASIS014187"/>
<gene>
    <name evidence="3" type="ORF">ZHAS_00019750</name>
</gene>
<sequence>MVEANHNCGTIWFVVGTCTKPKLHSVVSTEPKEPFHYFLLLANVWLWSLASSVGNARPKPCVQDMDICTYDKLNFSADGLQRIRASATIMQNAFTVQVDQLITPYPDGVLLLLFDEFVNTVQYRKFHDRFFRIPAGCKLSEISVGNAPQMQLLLVAAPNDHLLTLELLTTGMVRLPDSLLHLRAIRTLIVHDCLLETFSLDPLANSSNITVLMLGLNRVKQLIVSDNPDLVLPVTDFSLADNQLEFIDGAFFNPLKHLVQLDLAENRIQRIDGPGISFPRLKICLLYGNQITHFNTSNWRAPQLLELFMSSNNLTQIPVGLESLPNLTKLELAYNKLSTIDLRRLEGCRKLQTIDFSSNLLQTVRVSQQGQVTLPQLKTLNLGQNQISQIDFTRWNMPALTFLTMYFNRLERLPDLFKFFPKLQQAVANRNPLRCNSLRQLQSYLAENKLIVDSNAYGQTCRTNSSFKVSTGAVICCVG</sequence>
<name>A0A084WN73_ANOSI</name>
<protein>
    <submittedName>
        <fullName evidence="3">AGAP007442-PA-like protein</fullName>
    </submittedName>
</protein>
<keyword evidence="2" id="KW-0677">Repeat</keyword>
<dbReference type="PANTHER" id="PTHR24366:SF96">
    <property type="entry name" value="LEUCINE RICH REPEAT CONTAINING 53"/>
    <property type="match status" value="1"/>
</dbReference>
<reference evidence="4" key="2">
    <citation type="submission" date="2020-05" db="UniProtKB">
        <authorList>
            <consortium name="EnsemblMetazoa"/>
        </authorList>
    </citation>
    <scope>IDENTIFICATION</scope>
</reference>
<evidence type="ECO:0000313" key="3">
    <source>
        <dbReference type="EMBL" id="KFB51667.1"/>
    </source>
</evidence>
<evidence type="ECO:0000256" key="2">
    <source>
        <dbReference type="ARBA" id="ARBA00022737"/>
    </source>
</evidence>
<dbReference type="Pfam" id="PF12799">
    <property type="entry name" value="LRR_4"/>
    <property type="match status" value="1"/>
</dbReference>
<dbReference type="InterPro" id="IPR032675">
    <property type="entry name" value="LRR_dom_sf"/>
</dbReference>
<dbReference type="STRING" id="74873.A0A084WN73"/>
<keyword evidence="5" id="KW-1185">Reference proteome</keyword>
<reference evidence="3 5" key="1">
    <citation type="journal article" date="2014" name="BMC Genomics">
        <title>Genome sequence of Anopheles sinensis provides insight into genetics basis of mosquito competence for malaria parasites.</title>
        <authorList>
            <person name="Zhou D."/>
            <person name="Zhang D."/>
            <person name="Ding G."/>
            <person name="Shi L."/>
            <person name="Hou Q."/>
            <person name="Ye Y."/>
            <person name="Xu Y."/>
            <person name="Zhou H."/>
            <person name="Xiong C."/>
            <person name="Li S."/>
            <person name="Yu J."/>
            <person name="Hong S."/>
            <person name="Yu X."/>
            <person name="Zou P."/>
            <person name="Chen C."/>
            <person name="Chang X."/>
            <person name="Wang W."/>
            <person name="Lv Y."/>
            <person name="Sun Y."/>
            <person name="Ma L."/>
            <person name="Shen B."/>
            <person name="Zhu C."/>
        </authorList>
    </citation>
    <scope>NUCLEOTIDE SEQUENCE [LARGE SCALE GENOMIC DNA]</scope>
</reference>
<dbReference type="Pfam" id="PF13855">
    <property type="entry name" value="LRR_8"/>
    <property type="match status" value="1"/>
</dbReference>
<dbReference type="EMBL" id="KE525352">
    <property type="protein sequence ID" value="KFB51667.1"/>
    <property type="molecule type" value="Genomic_DNA"/>
</dbReference>
<dbReference type="EMBL" id="ATLV01024572">
    <property type="status" value="NOT_ANNOTATED_CDS"/>
    <property type="molecule type" value="Genomic_DNA"/>
</dbReference>
<dbReference type="InterPro" id="IPR025875">
    <property type="entry name" value="Leu-rich_rpt_4"/>
</dbReference>
<proteinExistence type="predicted"/>
<dbReference type="PANTHER" id="PTHR24366">
    <property type="entry name" value="IG(IMMUNOGLOBULIN) AND LRR(LEUCINE RICH REPEAT) DOMAINS"/>
    <property type="match status" value="1"/>
</dbReference>
<organism evidence="3">
    <name type="scientific">Anopheles sinensis</name>
    <name type="common">Mosquito</name>
    <dbReference type="NCBI Taxonomy" id="74873"/>
    <lineage>
        <taxon>Eukaryota</taxon>
        <taxon>Metazoa</taxon>
        <taxon>Ecdysozoa</taxon>
        <taxon>Arthropoda</taxon>
        <taxon>Hexapoda</taxon>
        <taxon>Insecta</taxon>
        <taxon>Pterygota</taxon>
        <taxon>Neoptera</taxon>
        <taxon>Endopterygota</taxon>
        <taxon>Diptera</taxon>
        <taxon>Nematocera</taxon>
        <taxon>Culicoidea</taxon>
        <taxon>Culicidae</taxon>
        <taxon>Anophelinae</taxon>
        <taxon>Anopheles</taxon>
    </lineage>
</organism>